<dbReference type="EMBL" id="LN890655">
    <property type="protein sequence ID" value="CUS04239.2"/>
    <property type="molecule type" value="Genomic_DNA"/>
</dbReference>
<proteinExistence type="predicted"/>
<evidence type="ECO:0000313" key="2">
    <source>
        <dbReference type="Proteomes" id="UP000215027"/>
    </source>
</evidence>
<accession>A0A160T4C4</accession>
<dbReference type="Proteomes" id="UP000215027">
    <property type="component" value="Chromosome I"/>
</dbReference>
<reference evidence="1" key="1">
    <citation type="submission" date="2016-01" db="EMBL/GenBank/DDBJ databases">
        <authorList>
            <person name="Mcilroy J.S."/>
            <person name="Karst M S."/>
            <person name="Albertsen M."/>
        </authorList>
    </citation>
    <scope>NUCLEOTIDE SEQUENCE</scope>
    <source>
        <strain evidence="1">Cfx-K</strain>
    </source>
</reference>
<dbReference type="KEGG" id="pbf:CFX0092_A2361"/>
<evidence type="ECO:0000313" key="1">
    <source>
        <dbReference type="EMBL" id="CUS04239.2"/>
    </source>
</evidence>
<dbReference type="RefSeq" id="WP_095043617.1">
    <property type="nucleotide sequence ID" value="NZ_LN890655.1"/>
</dbReference>
<dbReference type="AlphaFoldDB" id="A0A160T4C4"/>
<sequence>MSGVVELAFRQELVRRFYPELGERIYDSAHPADVALPLAMYRRIGAGVRPVVYGGTENWLQARIQLTLKGESYREIKRLQKRIERFFASFSDRVMGRVGDEECCPVRVHFVEVITMPDFREPTSRARLAISDYIVRYEE</sequence>
<keyword evidence="2" id="KW-1185">Reference proteome</keyword>
<gene>
    <name evidence="1" type="ORF">CFX0092_A2361</name>
</gene>
<organism evidence="1 2">
    <name type="scientific">Candidatus Promineifilum breve</name>
    <dbReference type="NCBI Taxonomy" id="1806508"/>
    <lineage>
        <taxon>Bacteria</taxon>
        <taxon>Bacillati</taxon>
        <taxon>Chloroflexota</taxon>
        <taxon>Ardenticatenia</taxon>
        <taxon>Candidatus Promineifilales</taxon>
        <taxon>Candidatus Promineifilaceae</taxon>
        <taxon>Candidatus Promineifilum</taxon>
    </lineage>
</organism>
<name>A0A160T4C4_9CHLR</name>
<protein>
    <submittedName>
        <fullName evidence="1">Uncharacterized protein</fullName>
    </submittedName>
</protein>